<dbReference type="InterPro" id="IPR001087">
    <property type="entry name" value="GDSL"/>
</dbReference>
<dbReference type="Pfam" id="PF00657">
    <property type="entry name" value="Lipase_GDSL"/>
    <property type="match status" value="1"/>
</dbReference>
<dbReference type="AlphaFoldDB" id="A3TYY1"/>
<dbReference type="InterPro" id="IPR036514">
    <property type="entry name" value="SGNH_hydro_sf"/>
</dbReference>
<keyword evidence="2" id="KW-0732">Signal</keyword>
<dbReference type="OrthoDB" id="5292073at2"/>
<organism evidence="3 4">
    <name type="scientific">Pseudooceanicola batsensis (strain ATCC BAA-863 / DSM 15984 / KCTC 12145 / HTCC2597)</name>
    <name type="common">Oceanicola batsensis</name>
    <dbReference type="NCBI Taxonomy" id="252305"/>
    <lineage>
        <taxon>Bacteria</taxon>
        <taxon>Pseudomonadati</taxon>
        <taxon>Pseudomonadota</taxon>
        <taxon>Alphaproteobacteria</taxon>
        <taxon>Rhodobacterales</taxon>
        <taxon>Paracoccaceae</taxon>
        <taxon>Pseudooceanicola</taxon>
    </lineage>
</organism>
<dbReference type="RefSeq" id="WP_009807308.1">
    <property type="nucleotide sequence ID" value="NZ_CH724131.1"/>
</dbReference>
<dbReference type="CDD" id="cd01846">
    <property type="entry name" value="fatty_acyltransferase_like"/>
    <property type="match status" value="1"/>
</dbReference>
<proteinExistence type="predicted"/>
<keyword evidence="1" id="KW-1133">Transmembrane helix</keyword>
<reference evidence="3 4" key="1">
    <citation type="journal article" date="2010" name="J. Bacteriol.">
        <title>Genome sequences of Oceanicola granulosus HTCC2516(T) and Oceanicola batsensis HTCC2597(TDelta).</title>
        <authorList>
            <person name="Thrash J.C."/>
            <person name="Cho J.C."/>
            <person name="Vergin K.L."/>
            <person name="Giovannoni S.J."/>
        </authorList>
    </citation>
    <scope>NUCLEOTIDE SEQUENCE [LARGE SCALE GENOMIC DNA]</scope>
    <source>
        <strain evidence="4">ATCC BAA-863 / DSM 15984 / KCTC 12145 / HTCC2597</strain>
    </source>
</reference>
<gene>
    <name evidence="3" type="ORF">OB2597_15495</name>
</gene>
<sequence length="335" mass="34630">MRNLLIAAGLTVCISVPAAAGTLGTIFTSYYAFGDSLTDDGKFGLLPPPSAGGRFTNGPTYAEMIAEDFATSDNYALGGATAGPENDNAPYGTATTDPTFDLNQFATLSDQVDVFESDLDLSAAGSRPLVSVLMGSNDIFQQTYLDAGRTVLNPAYDVEDTVDHVIAAVERIAGLGPFGDFIIPLTPGAGDGTFGATRVEYNEYLFEQVAGLRASGLNIYVPNLDAASARIAADPTAYGITETGPCASTGIGSFDPTNCTFAGFDGSGDPIFDLDLANAYSLADPVHPTTPVHREWANEVEATVLRAVAPVPLPASGLLLVAGLGALAVRKRAAA</sequence>
<dbReference type="InterPro" id="IPR022472">
    <property type="entry name" value="VPLPA-CTERM"/>
</dbReference>
<evidence type="ECO:0000256" key="2">
    <source>
        <dbReference type="SAM" id="SignalP"/>
    </source>
</evidence>
<dbReference type="HOGENOM" id="CLU_828570_0_0_5"/>
<evidence type="ECO:0000256" key="1">
    <source>
        <dbReference type="SAM" id="Phobius"/>
    </source>
</evidence>
<dbReference type="Gene3D" id="3.40.50.1110">
    <property type="entry name" value="SGNH hydrolase"/>
    <property type="match status" value="1"/>
</dbReference>
<dbReference type="GO" id="GO:0016788">
    <property type="term" value="F:hydrolase activity, acting on ester bonds"/>
    <property type="evidence" value="ECO:0007669"/>
    <property type="project" value="InterPro"/>
</dbReference>
<dbReference type="EMBL" id="AAMO01000006">
    <property type="protein sequence ID" value="EAQ02799.1"/>
    <property type="molecule type" value="Genomic_DNA"/>
</dbReference>
<evidence type="ECO:0000313" key="3">
    <source>
        <dbReference type="EMBL" id="EAQ02799.1"/>
    </source>
</evidence>
<keyword evidence="1" id="KW-0472">Membrane</keyword>
<name>A3TYY1_PSEBH</name>
<dbReference type="NCBIfam" id="TIGR03370">
    <property type="entry name" value="VPLPA-CTERM"/>
    <property type="match status" value="1"/>
</dbReference>
<comment type="caution">
    <text evidence="3">The sequence shown here is derived from an EMBL/GenBank/DDBJ whole genome shotgun (WGS) entry which is preliminary data.</text>
</comment>
<feature type="signal peptide" evidence="2">
    <location>
        <begin position="1"/>
        <end position="20"/>
    </location>
</feature>
<protein>
    <submittedName>
        <fullName evidence="3">Outer membrane autotransporter domain protein</fullName>
    </submittedName>
</protein>
<dbReference type="SUPFAM" id="SSF52266">
    <property type="entry name" value="SGNH hydrolase"/>
    <property type="match status" value="1"/>
</dbReference>
<keyword evidence="1" id="KW-0812">Transmembrane</keyword>
<feature type="chain" id="PRO_5002660036" evidence="2">
    <location>
        <begin position="21"/>
        <end position="335"/>
    </location>
</feature>
<dbReference type="STRING" id="252305.OB2597_15495"/>
<dbReference type="eggNOG" id="COG3240">
    <property type="taxonomic scope" value="Bacteria"/>
</dbReference>
<feature type="transmembrane region" description="Helical" evidence="1">
    <location>
        <begin position="311"/>
        <end position="329"/>
    </location>
</feature>
<accession>A3TYY1</accession>
<dbReference type="Proteomes" id="UP000004318">
    <property type="component" value="Unassembled WGS sequence"/>
</dbReference>
<keyword evidence="4" id="KW-1185">Reference proteome</keyword>
<evidence type="ECO:0000313" key="4">
    <source>
        <dbReference type="Proteomes" id="UP000004318"/>
    </source>
</evidence>